<protein>
    <submittedName>
        <fullName evidence="9">KLTH0H12936p</fullName>
    </submittedName>
</protein>
<dbReference type="OrthoDB" id="5376590at2759"/>
<dbReference type="InterPro" id="IPR036188">
    <property type="entry name" value="FAD/NAD-bd_sf"/>
</dbReference>
<dbReference type="InterPro" id="IPR054585">
    <property type="entry name" value="NDH2-like_C"/>
</dbReference>
<dbReference type="PANTHER" id="PTHR43706:SF50">
    <property type="entry name" value="NADH DEHYDROGENASE (UBIQUINONE)-RELATED"/>
    <property type="match status" value="1"/>
</dbReference>
<dbReference type="Pfam" id="PF22366">
    <property type="entry name" value="NDH2_C"/>
    <property type="match status" value="1"/>
</dbReference>
<dbReference type="GeneID" id="8294768"/>
<feature type="transmembrane region" description="Helical" evidence="6">
    <location>
        <begin position="117"/>
        <end position="139"/>
    </location>
</feature>
<evidence type="ECO:0000313" key="9">
    <source>
        <dbReference type="EMBL" id="CAR30563.1"/>
    </source>
</evidence>
<proteinExistence type="inferred from homology"/>
<dbReference type="HOGENOM" id="CLU_021377_1_1_1"/>
<dbReference type="InterPro" id="IPR023753">
    <property type="entry name" value="FAD/NAD-binding_dom"/>
</dbReference>
<dbReference type="RefSeq" id="XP_002556425.1">
    <property type="nucleotide sequence ID" value="XM_002556379.1"/>
</dbReference>
<evidence type="ECO:0000313" key="10">
    <source>
        <dbReference type="Proteomes" id="UP000002036"/>
    </source>
</evidence>
<keyword evidence="6" id="KW-0812">Transmembrane</keyword>
<keyword evidence="2" id="KW-0285">Flavoprotein</keyword>
<reference evidence="9 10" key="1">
    <citation type="journal article" date="2009" name="Genome Res.">
        <title>Comparative genomics of protoploid Saccharomycetaceae.</title>
        <authorList>
            <consortium name="The Genolevures Consortium"/>
            <person name="Souciet J.-L."/>
            <person name="Dujon B."/>
            <person name="Gaillardin C."/>
            <person name="Johnston M."/>
            <person name="Baret P.V."/>
            <person name="Cliften P."/>
            <person name="Sherman D.J."/>
            <person name="Weissenbach J."/>
            <person name="Westhof E."/>
            <person name="Wincker P."/>
            <person name="Jubin C."/>
            <person name="Poulain J."/>
            <person name="Barbe V."/>
            <person name="Segurens B."/>
            <person name="Artiguenave F."/>
            <person name="Anthouard V."/>
            <person name="Vacherie B."/>
            <person name="Val M.-E."/>
            <person name="Fulton R.S."/>
            <person name="Minx P."/>
            <person name="Wilson R."/>
            <person name="Durrens P."/>
            <person name="Jean G."/>
            <person name="Marck C."/>
            <person name="Martin T."/>
            <person name="Nikolski M."/>
            <person name="Rolland T."/>
            <person name="Seret M.-L."/>
            <person name="Casaregola S."/>
            <person name="Despons L."/>
            <person name="Fairhead C."/>
            <person name="Fischer G."/>
            <person name="Lafontaine I."/>
            <person name="Leh V."/>
            <person name="Lemaire M."/>
            <person name="de Montigny J."/>
            <person name="Neuveglise C."/>
            <person name="Thierry A."/>
            <person name="Blanc-Lenfle I."/>
            <person name="Bleykasten C."/>
            <person name="Diffels J."/>
            <person name="Fritsch E."/>
            <person name="Frangeul L."/>
            <person name="Goeffon A."/>
            <person name="Jauniaux N."/>
            <person name="Kachouri-Lafond R."/>
            <person name="Payen C."/>
            <person name="Potier S."/>
            <person name="Pribylova L."/>
            <person name="Ozanne C."/>
            <person name="Richard G.-F."/>
            <person name="Sacerdot C."/>
            <person name="Straub M.-L."/>
            <person name="Talla E."/>
        </authorList>
    </citation>
    <scope>NUCLEOTIDE SEQUENCE [LARGE SCALE GENOMIC DNA]</scope>
    <source>
        <strain evidence="10">ATCC 56472 / CBS 6340 / NRRL Y-8284</strain>
    </source>
</reference>
<evidence type="ECO:0000256" key="5">
    <source>
        <dbReference type="ARBA" id="ARBA00023027"/>
    </source>
</evidence>
<evidence type="ECO:0000259" key="8">
    <source>
        <dbReference type="Pfam" id="PF22366"/>
    </source>
</evidence>
<dbReference type="STRING" id="559295.C5E3F2"/>
<keyword evidence="10" id="KW-1185">Reference proteome</keyword>
<dbReference type="KEGG" id="lth:KLTH0H12936g"/>
<dbReference type="InParanoid" id="C5E3F2"/>
<evidence type="ECO:0000256" key="3">
    <source>
        <dbReference type="ARBA" id="ARBA00022827"/>
    </source>
</evidence>
<sequence length="729" mass="81849">MRISPRRTASDPIHVHVYFSSSSRYCKKSVFCSSTFQSRPLTGKGEMLSCIGRSTRLQRSVLLKYTNRPAIANAKTNQPSFHCTRLFHSSKLLQEEAKKHTPKDSLFDGRLGKLLKWSVFSTGILVSTVGVSLLGFFLYDASTYKDCEVPEFIDVPKMALTPELGGPENLPILRDNLDAYDSEAKEKLSYRPKLVILGSGWASVGVLKSLSPGEYDVTVVSPQNYFLFTPLLPSAATGTLEVKSLMASIRKLVNDVSGHYLEAKAEKVEFEKNLVKVSQVNPQSGEKRSFYLPYDKLVVAVGSTSNTHGVEGLENCSRLKTAEDAIILRRKIKDNLEVACLPTTSDEERKKLLSFVVCGGGPTGVEFAAEVFDLLNEDLPKTYPRILRQEVSVHIIQSRSNILNTYDETISEYAMQRFKKDDIDVLTNSRVHKILPDRVVFTQKNAVTGENELKELPFGLCLWSTGVAQNPLAKQVVQDLAAFQRNRRAIETDSHLRVIGTKMGEVYAIGDCATVRTDLAEHAVQFVRQFIINKHLHPTRSTEIITDDDIRHLSISYDEIHDLARELVRRHPQTREHLYNVEDILLKYDTKKTGALDFDQITQLLKEVESKATSMPATAQRAHQQGKYLGKKLTKVARSSETAKVNESPQLISDESVYKAFKYVHLGSLAYIGNSAVFDIPGYSFVGGLVAMYLWRGIYFAQTVSLRTRVLLFMDWLKRGIFGRDILSV</sequence>
<dbReference type="AlphaFoldDB" id="C5E3F2"/>
<dbReference type="Gene3D" id="3.50.50.100">
    <property type="match status" value="2"/>
</dbReference>
<keyword evidence="6" id="KW-1133">Transmembrane helix</keyword>
<keyword evidence="4" id="KW-0560">Oxidoreductase</keyword>
<evidence type="ECO:0000256" key="4">
    <source>
        <dbReference type="ARBA" id="ARBA00023002"/>
    </source>
</evidence>
<dbReference type="Proteomes" id="UP000002036">
    <property type="component" value="Chromosome H"/>
</dbReference>
<dbReference type="SUPFAM" id="SSF51905">
    <property type="entry name" value="FAD/NAD(P)-binding domain"/>
    <property type="match status" value="2"/>
</dbReference>
<keyword evidence="5" id="KW-0520">NAD</keyword>
<dbReference type="EMBL" id="CU928180">
    <property type="protein sequence ID" value="CAR30563.1"/>
    <property type="molecule type" value="Genomic_DNA"/>
</dbReference>
<dbReference type="InterPro" id="IPR045024">
    <property type="entry name" value="NDH-2"/>
</dbReference>
<accession>C5E3F2</accession>
<dbReference type="PANTHER" id="PTHR43706">
    <property type="entry name" value="NADH DEHYDROGENASE"/>
    <property type="match status" value="1"/>
</dbReference>
<keyword evidence="3" id="KW-0274">FAD</keyword>
<keyword evidence="6" id="KW-0472">Membrane</keyword>
<gene>
    <name evidence="9" type="ordered locus">KLTH0H12936g</name>
</gene>
<dbReference type="GO" id="GO:0003954">
    <property type="term" value="F:NADH dehydrogenase activity"/>
    <property type="evidence" value="ECO:0007669"/>
    <property type="project" value="InterPro"/>
</dbReference>
<dbReference type="GO" id="GO:0005739">
    <property type="term" value="C:mitochondrion"/>
    <property type="evidence" value="ECO:0007669"/>
    <property type="project" value="UniProtKB-ARBA"/>
</dbReference>
<dbReference type="eggNOG" id="KOG2495">
    <property type="taxonomic scope" value="Eukaryota"/>
</dbReference>
<dbReference type="Pfam" id="PF07992">
    <property type="entry name" value="Pyr_redox_2"/>
    <property type="match status" value="1"/>
</dbReference>
<dbReference type="OMA" id="HVDVLTN"/>
<evidence type="ECO:0000256" key="2">
    <source>
        <dbReference type="ARBA" id="ARBA00022630"/>
    </source>
</evidence>
<evidence type="ECO:0000256" key="6">
    <source>
        <dbReference type="SAM" id="Phobius"/>
    </source>
</evidence>
<dbReference type="FunFam" id="3.50.50.100:FF:000005">
    <property type="entry name" value="NADH-ubiquinone oxidoreductase 64 kDa subunit"/>
    <property type="match status" value="1"/>
</dbReference>
<organism evidence="9 10">
    <name type="scientific">Lachancea thermotolerans (strain ATCC 56472 / CBS 6340 / NRRL Y-8284)</name>
    <name type="common">Yeast</name>
    <name type="synonym">Kluyveromyces thermotolerans</name>
    <dbReference type="NCBI Taxonomy" id="559295"/>
    <lineage>
        <taxon>Eukaryota</taxon>
        <taxon>Fungi</taxon>
        <taxon>Dikarya</taxon>
        <taxon>Ascomycota</taxon>
        <taxon>Saccharomycotina</taxon>
        <taxon>Saccharomycetes</taxon>
        <taxon>Saccharomycetales</taxon>
        <taxon>Saccharomycetaceae</taxon>
        <taxon>Lachancea</taxon>
    </lineage>
</organism>
<feature type="domain" description="External alternative NADH-ubiquinone oxidoreductase-like C-terminal" evidence="8">
    <location>
        <begin position="665"/>
        <end position="725"/>
    </location>
</feature>
<comment type="similarity">
    <text evidence="1">Belongs to the NADH dehydrogenase family.</text>
</comment>
<evidence type="ECO:0000259" key="7">
    <source>
        <dbReference type="Pfam" id="PF07992"/>
    </source>
</evidence>
<name>C5E3F2_LACTC</name>
<feature type="domain" description="FAD/NAD(P)-binding" evidence="7">
    <location>
        <begin position="193"/>
        <end position="525"/>
    </location>
</feature>
<evidence type="ECO:0000256" key="1">
    <source>
        <dbReference type="ARBA" id="ARBA00005272"/>
    </source>
</evidence>